<feature type="compositionally biased region" description="Acidic residues" evidence="4">
    <location>
        <begin position="1092"/>
        <end position="1104"/>
    </location>
</feature>
<feature type="domain" description="RRP12 HEAT" evidence="5">
    <location>
        <begin position="428"/>
        <end position="702"/>
    </location>
</feature>
<feature type="domain" description="RRP12 N-terminal HEAT" evidence="6">
    <location>
        <begin position="111"/>
        <end position="358"/>
    </location>
</feature>
<evidence type="ECO:0000256" key="4">
    <source>
        <dbReference type="SAM" id="MobiDB-lite"/>
    </source>
</evidence>
<keyword evidence="3" id="KW-0539">Nucleus</keyword>
<dbReference type="SUPFAM" id="SSF48371">
    <property type="entry name" value="ARM repeat"/>
    <property type="match status" value="1"/>
</dbReference>
<dbReference type="InterPro" id="IPR011989">
    <property type="entry name" value="ARM-like"/>
</dbReference>
<comment type="caution">
    <text evidence="7">The sequence shown here is derived from an EMBL/GenBank/DDBJ whole genome shotgun (WGS) entry which is preliminary data.</text>
</comment>
<dbReference type="GO" id="GO:0005634">
    <property type="term" value="C:nucleus"/>
    <property type="evidence" value="ECO:0007669"/>
    <property type="project" value="UniProtKB-SubCell"/>
</dbReference>
<comment type="subcellular location">
    <subcellularLocation>
        <location evidence="1">Nucleus</location>
    </subcellularLocation>
</comment>
<name>A0ABD2W7G8_9HYME</name>
<evidence type="ECO:0008006" key="9">
    <source>
        <dbReference type="Google" id="ProtNLM"/>
    </source>
</evidence>
<keyword evidence="8" id="KW-1185">Reference proteome</keyword>
<feature type="compositionally biased region" description="Acidic residues" evidence="4">
    <location>
        <begin position="1199"/>
        <end position="1210"/>
    </location>
</feature>
<feature type="compositionally biased region" description="Basic residues" evidence="4">
    <location>
        <begin position="1223"/>
        <end position="1233"/>
    </location>
</feature>
<dbReference type="Pfam" id="PF08161">
    <property type="entry name" value="RRP12_HEAT"/>
    <property type="match status" value="1"/>
</dbReference>
<dbReference type="EMBL" id="JBJJXI010000130">
    <property type="protein sequence ID" value="KAL3388512.1"/>
    <property type="molecule type" value="Genomic_DNA"/>
</dbReference>
<comment type="similarity">
    <text evidence="2">Belongs to the RRP12 family.</text>
</comment>
<dbReference type="InterPro" id="IPR052087">
    <property type="entry name" value="RRP12"/>
</dbReference>
<evidence type="ECO:0000313" key="7">
    <source>
        <dbReference type="EMBL" id="KAL3388512.1"/>
    </source>
</evidence>
<dbReference type="PANTHER" id="PTHR48287:SF1">
    <property type="entry name" value="ARM REPEAT SUPERFAMILY PROTEIN"/>
    <property type="match status" value="1"/>
</dbReference>
<evidence type="ECO:0000256" key="3">
    <source>
        <dbReference type="ARBA" id="ARBA00023242"/>
    </source>
</evidence>
<protein>
    <recommendedName>
        <fullName evidence="9">Ribosomal RNA-processing protein 12-like conserved domain-containing protein</fullName>
    </recommendedName>
</protein>
<feature type="compositionally biased region" description="Low complexity" evidence="4">
    <location>
        <begin position="1318"/>
        <end position="1332"/>
    </location>
</feature>
<gene>
    <name evidence="7" type="ORF">TKK_016378</name>
</gene>
<dbReference type="Proteomes" id="UP001627154">
    <property type="component" value="Unassembled WGS sequence"/>
</dbReference>
<feature type="compositionally biased region" description="Basic and acidic residues" evidence="4">
    <location>
        <begin position="1263"/>
        <end position="1273"/>
    </location>
</feature>
<dbReference type="PANTHER" id="PTHR48287">
    <property type="entry name" value="ARM REPEAT SUPERFAMILY PROTEIN"/>
    <property type="match status" value="1"/>
</dbReference>
<feature type="region of interest" description="Disordered" evidence="4">
    <location>
        <begin position="1"/>
        <end position="38"/>
    </location>
</feature>
<dbReference type="InterPro" id="IPR057860">
    <property type="entry name" value="HEAT_RRP12_N"/>
</dbReference>
<evidence type="ECO:0000256" key="2">
    <source>
        <dbReference type="ARBA" id="ARBA00007690"/>
    </source>
</evidence>
<accession>A0ABD2W7G8</accession>
<evidence type="ECO:0000256" key="1">
    <source>
        <dbReference type="ARBA" id="ARBA00004123"/>
    </source>
</evidence>
<evidence type="ECO:0000313" key="8">
    <source>
        <dbReference type="Proteomes" id="UP001627154"/>
    </source>
</evidence>
<feature type="compositionally biased region" description="Basic and acidic residues" evidence="4">
    <location>
        <begin position="1056"/>
        <end position="1069"/>
    </location>
</feature>
<dbReference type="Gene3D" id="1.25.10.10">
    <property type="entry name" value="Leucine-rich Repeat Variant"/>
    <property type="match status" value="2"/>
</dbReference>
<evidence type="ECO:0000259" key="5">
    <source>
        <dbReference type="Pfam" id="PF08161"/>
    </source>
</evidence>
<dbReference type="InterPro" id="IPR016024">
    <property type="entry name" value="ARM-type_fold"/>
</dbReference>
<feature type="compositionally biased region" description="Basic residues" evidence="4">
    <location>
        <begin position="1110"/>
        <end position="1119"/>
    </location>
</feature>
<feature type="region of interest" description="Disordered" evidence="4">
    <location>
        <begin position="1056"/>
        <end position="1119"/>
    </location>
</feature>
<dbReference type="Pfam" id="PF25772">
    <property type="entry name" value="HEAT_RRP12_N"/>
    <property type="match status" value="1"/>
</dbReference>
<evidence type="ECO:0000259" key="6">
    <source>
        <dbReference type="Pfam" id="PF25772"/>
    </source>
</evidence>
<feature type="compositionally biased region" description="Polar residues" evidence="4">
    <location>
        <begin position="1142"/>
        <end position="1156"/>
    </location>
</feature>
<reference evidence="7 8" key="1">
    <citation type="journal article" date="2024" name="bioRxiv">
        <title>A reference genome for Trichogramma kaykai: A tiny desert-dwelling parasitoid wasp with competing sex-ratio distorters.</title>
        <authorList>
            <person name="Culotta J."/>
            <person name="Lindsey A.R."/>
        </authorList>
    </citation>
    <scope>NUCLEOTIDE SEQUENCE [LARGE SCALE GENOMIC DNA]</scope>
    <source>
        <strain evidence="7 8">KSX58</strain>
    </source>
</reference>
<dbReference type="InterPro" id="IPR012978">
    <property type="entry name" value="HEAT_RRP12"/>
</dbReference>
<proteinExistence type="inferred from homology"/>
<feature type="region of interest" description="Disordered" evidence="4">
    <location>
        <begin position="1295"/>
        <end position="1332"/>
    </location>
</feature>
<organism evidence="7 8">
    <name type="scientific">Trichogramma kaykai</name>
    <dbReference type="NCBI Taxonomy" id="54128"/>
    <lineage>
        <taxon>Eukaryota</taxon>
        <taxon>Metazoa</taxon>
        <taxon>Ecdysozoa</taxon>
        <taxon>Arthropoda</taxon>
        <taxon>Hexapoda</taxon>
        <taxon>Insecta</taxon>
        <taxon>Pterygota</taxon>
        <taxon>Neoptera</taxon>
        <taxon>Endopterygota</taxon>
        <taxon>Hymenoptera</taxon>
        <taxon>Apocrita</taxon>
        <taxon>Proctotrupomorpha</taxon>
        <taxon>Chalcidoidea</taxon>
        <taxon>Trichogrammatidae</taxon>
        <taxon>Trichogramma</taxon>
    </lineage>
</organism>
<feature type="region of interest" description="Disordered" evidence="4">
    <location>
        <begin position="1142"/>
        <end position="1273"/>
    </location>
</feature>
<sequence>MGKTGPRLGSRAKAKRWAKGQSSSSNPETRKYRDAARSNSINNLFVQTPGTKPSNLTVDALHKHDSINMQASSRKDDMDMEEDQSCADSFKTFGTIASEISNCTNMSFDHLLNNFQPNSALQKEMLAVLAAVTEVIKEKSGSESNTEYFAALMTTLQEADTEMSISAILSLLGMNMKKVSQNVLRSQFSKASSIFIEILKEYASKENFLILRHCIGCISVLLRNQDASAWKNASTTQIMDGLLVFTLHSKPKVRKAAHHAVCSILKTSNIMNCDNPLEFHPAAPQIAKHCIAQLEVANQPGQITSTLHILSLLKDIAHQLPKSHVKSLCEALLSIMTLKNVLITSCCLQTLHGLFVSQPTEAVLPSQLNAQIINALYDYQPAIGDTQPTLAWLAVMQEAHCNLSRCSIELCAANIPRMVEKCTELWLSDKTEVIAGASHTLKTLIEVCVASFACNDQDLSQKYKPVLIKIIQFIKIGMKYQYHLAWNHVLHIFASVFRTIGKTCVTELSEVLVLLADLRDSHKFAYNAEIEYAVGAAIKSLGPEVVLRAIPLHSSNGEVDIQRSWLLPVLKDCISFSTLGFFIHHLMPLAISCEKKSKLLHEKKDSIGAHSNDLLVSQIWALLPSFCINPSDIAENFNTNFARYLGTIISQKKDLRYSVMAALRKLVQGSIQRSAGNEDDPDLKVISSFAKNYLPLLCDLYQVNPNGSDEDGQRLACYETLKTYLQITPQKVIDNLFDKTMDYLINEAEKSDELKKKDEENKKKLVKIESMFDVARILCQHTDLNRINKLYLYCVPYLKSAKNQKEQKKAYRFLEDLCSSDSKICEEFVRDYRKEMQAILLKSSSSVLKPSKGARIRCITHIVEKHPKLQKTKFLKAIVPEAVACLKELNEKCRNSAFKLLQVIGDKFLDNQENFEEYLQMLIAGLAGTPTHCSATFLALSSIVHYFSGSLGIQNVKIILQHATSLITGPTREIVQSVMSFIKVYLVSFPLPFLAPTIDSIVKSFSNMTEDCRRHYRQQIRDIMVKLMRKFGADVITQMVPTSDLIMHKRLKNMRKIEVSKQRKREEQRANQNEDSDEEFNIKRKPKSFEEILADSDNDYEDSDDDKKSAKSLKRKSKKQIYIQESEDMIVDFNDPTAAKNISTVKPVSSSSTNNPEKPKDGGFKTAPDGRLIIADSDNESDDGRISKKQSKILGLDSDASDDYKDEDDDKTLKSFKTLISNKSKKNSNSKKRKLDDGAESVVSSSSKYQAGGSGIHRPVKVRKQEKIPGEEYKHKKAFGDVKLKGKPEPYAYIPIRRADLNRRKKGKKSNALKMLSKSKQNKNAQKNSRRQ</sequence>